<keyword evidence="2" id="KW-0813">Transport</keyword>
<dbReference type="Pfam" id="PF00226">
    <property type="entry name" value="DnaJ"/>
    <property type="match status" value="1"/>
</dbReference>
<dbReference type="GO" id="GO:0006614">
    <property type="term" value="P:SRP-dependent cotranslational protein targeting to membrane"/>
    <property type="evidence" value="ECO:0007669"/>
    <property type="project" value="TreeGrafter"/>
</dbReference>
<dbReference type="GO" id="GO:0003723">
    <property type="term" value="F:RNA binding"/>
    <property type="evidence" value="ECO:0007669"/>
    <property type="project" value="TreeGrafter"/>
</dbReference>
<dbReference type="GO" id="GO:0031207">
    <property type="term" value="C:Sec62/Sec63 complex"/>
    <property type="evidence" value="ECO:0007669"/>
    <property type="project" value="TreeGrafter"/>
</dbReference>
<feature type="transmembrane region" description="Helical" evidence="10">
    <location>
        <begin position="185"/>
        <end position="208"/>
    </location>
</feature>
<keyword evidence="4" id="KW-0256">Endoplasmic reticulum</keyword>
<dbReference type="Pfam" id="PF02889">
    <property type="entry name" value="Sec63"/>
    <property type="match status" value="1"/>
</dbReference>
<keyword evidence="5" id="KW-0653">Protein transport</keyword>
<keyword evidence="13" id="KW-1185">Reference proteome</keyword>
<comment type="subcellular location">
    <subcellularLocation>
        <location evidence="1">Endoplasmic reticulum membrane</location>
        <topology evidence="1">Multi-pass membrane protein</topology>
    </subcellularLocation>
</comment>
<dbReference type="EMBL" id="JAODUP010000262">
    <property type="protein sequence ID" value="KAK2154638.1"/>
    <property type="molecule type" value="Genomic_DNA"/>
</dbReference>
<dbReference type="Gene3D" id="1.10.287.110">
    <property type="entry name" value="DnaJ domain"/>
    <property type="match status" value="1"/>
</dbReference>
<dbReference type="Gene3D" id="2.60.40.150">
    <property type="entry name" value="C2 domain"/>
    <property type="match status" value="1"/>
</dbReference>
<dbReference type="SMART" id="SM00973">
    <property type="entry name" value="Sec63"/>
    <property type="match status" value="1"/>
</dbReference>
<evidence type="ECO:0000256" key="8">
    <source>
        <dbReference type="ARBA" id="ARBA00023186"/>
    </source>
</evidence>
<feature type="transmembrane region" description="Helical" evidence="10">
    <location>
        <begin position="67"/>
        <end position="85"/>
    </location>
</feature>
<evidence type="ECO:0000313" key="12">
    <source>
        <dbReference type="EMBL" id="KAK2154638.1"/>
    </source>
</evidence>
<protein>
    <recommendedName>
        <fullName evidence="11">J domain-containing protein</fullName>
    </recommendedName>
</protein>
<feature type="compositionally biased region" description="Basic and acidic residues" evidence="9">
    <location>
        <begin position="473"/>
        <end position="482"/>
    </location>
</feature>
<feature type="compositionally biased region" description="Basic and acidic residues" evidence="9">
    <location>
        <begin position="494"/>
        <end position="503"/>
    </location>
</feature>
<gene>
    <name evidence="12" type="ORF">LSH36_262g02034</name>
</gene>
<dbReference type="PANTHER" id="PTHR24075">
    <property type="entry name" value="SEC63 DOMAIN-CONTAINING"/>
    <property type="match status" value="1"/>
</dbReference>
<evidence type="ECO:0000256" key="4">
    <source>
        <dbReference type="ARBA" id="ARBA00022824"/>
    </source>
</evidence>
<dbReference type="SUPFAM" id="SSF81296">
    <property type="entry name" value="E set domains"/>
    <property type="match status" value="1"/>
</dbReference>
<dbReference type="GO" id="GO:0006620">
    <property type="term" value="P:post-translational protein targeting to endoplasmic reticulum membrane"/>
    <property type="evidence" value="ECO:0007669"/>
    <property type="project" value="TreeGrafter"/>
</dbReference>
<evidence type="ECO:0000256" key="7">
    <source>
        <dbReference type="ARBA" id="ARBA00023136"/>
    </source>
</evidence>
<feature type="compositionally biased region" description="Acidic residues" evidence="9">
    <location>
        <begin position="708"/>
        <end position="734"/>
    </location>
</feature>
<accession>A0AAD9JK26</accession>
<comment type="caution">
    <text evidence="12">The sequence shown here is derived from an EMBL/GenBank/DDBJ whole genome shotgun (WGS) entry which is preliminary data.</text>
</comment>
<dbReference type="InterPro" id="IPR035892">
    <property type="entry name" value="C2_domain_sf"/>
</dbReference>
<feature type="region of interest" description="Disordered" evidence="9">
    <location>
        <begin position="473"/>
        <end position="591"/>
    </location>
</feature>
<feature type="region of interest" description="Disordered" evidence="9">
    <location>
        <begin position="701"/>
        <end position="734"/>
    </location>
</feature>
<dbReference type="Gene3D" id="1.10.3380.10">
    <property type="entry name" value="Sec63 N-terminal domain-like domain"/>
    <property type="match status" value="1"/>
</dbReference>
<keyword evidence="3 10" id="KW-0812">Transmembrane</keyword>
<evidence type="ECO:0000256" key="9">
    <source>
        <dbReference type="SAM" id="MobiDB-lite"/>
    </source>
</evidence>
<keyword evidence="8" id="KW-0143">Chaperone</keyword>
<dbReference type="InterPro" id="IPR036869">
    <property type="entry name" value="J_dom_sf"/>
</dbReference>
<sequence>MKKGGHFITSCSPSWHWSWFLLRIISGRDQEKKDETKQLVKECRCYPCQSKNQILSNLKPFKRAKRISIKLVIIVFWIILCLVAYKTSQVELDWKEFDPYFELEIDREASVKEVKQAYHKLSRVYHPDKETGDPQKFMRISKAYQALTNEEAMENWKNYGNPDGPGATHFGIALPKWIVEKQNSVWVLGAYLLVFMVILPIAVGTWWYRSIQFSSEQILMDTARLYNMFLQKTPNMILRRVLMVLGASFEFDKRHNNEIVSRPSDNEDIPRLMKYLPHLGEKNKERPLCFVYSLKARALLHAHLSRMSTLPPSLQQDRDYVLKKCPYLLNEMISIAAQHVALAHAGKARMPKLSTIEHIMKLSQMVVQALWEHNNPLQQLPHLTEDILKHFVTKRRNIRSIERFILLPEEERRSLLRTLTDAEYYDVMIVCRSMPRISLEANTEVKDDEDNNIITAGSIVTVTVTLDRRDMGSLLNEKKGNEEDVDPEDEEEENEKKTKVWEKQKKKSKGKSSKKAKKAAKPVKRQTAVQAHSAGDTNKEGGEEHSTNSTPKKSHKEHEDNSDDGATADEEDSDADNAQDSVPNGEVQDEELWEEMQKDLRRENKLETKSKETHLVHCPYFPAEKFEWWWLYIADRKNLVLMSAPIHICSLKDFEEFQLKFSAPLRPGNYTYSVILRSDSYVDFDILKTIKLAVQEEKKMEQHKQWDFTDDEEEKADVSDSESDDDSDSDMYDD</sequence>
<dbReference type="SUPFAM" id="SSF158702">
    <property type="entry name" value="Sec63 N-terminal domain-like"/>
    <property type="match status" value="1"/>
</dbReference>
<dbReference type="InterPro" id="IPR001623">
    <property type="entry name" value="DnaJ_domain"/>
</dbReference>
<evidence type="ECO:0000256" key="3">
    <source>
        <dbReference type="ARBA" id="ARBA00022692"/>
    </source>
</evidence>
<feature type="compositionally biased region" description="Basic and acidic residues" evidence="9">
    <location>
        <begin position="537"/>
        <end position="546"/>
    </location>
</feature>
<evidence type="ECO:0000256" key="10">
    <source>
        <dbReference type="SAM" id="Phobius"/>
    </source>
</evidence>
<organism evidence="12 13">
    <name type="scientific">Paralvinella palmiformis</name>
    <dbReference type="NCBI Taxonomy" id="53620"/>
    <lineage>
        <taxon>Eukaryota</taxon>
        <taxon>Metazoa</taxon>
        <taxon>Spiralia</taxon>
        <taxon>Lophotrochozoa</taxon>
        <taxon>Annelida</taxon>
        <taxon>Polychaeta</taxon>
        <taxon>Sedentaria</taxon>
        <taxon>Canalipalpata</taxon>
        <taxon>Terebellida</taxon>
        <taxon>Terebelliformia</taxon>
        <taxon>Alvinellidae</taxon>
        <taxon>Paralvinella</taxon>
    </lineage>
</organism>
<evidence type="ECO:0000256" key="6">
    <source>
        <dbReference type="ARBA" id="ARBA00022989"/>
    </source>
</evidence>
<dbReference type="InterPro" id="IPR004179">
    <property type="entry name" value="Sec63-dom"/>
</dbReference>
<dbReference type="InterPro" id="IPR014756">
    <property type="entry name" value="Ig_E-set"/>
</dbReference>
<dbReference type="CDD" id="cd06257">
    <property type="entry name" value="DnaJ"/>
    <property type="match status" value="1"/>
</dbReference>
<dbReference type="FunFam" id="1.10.287.110:FF:000063">
    <property type="entry name" value="Translocation protein SEC63"/>
    <property type="match status" value="1"/>
</dbReference>
<dbReference type="Gene3D" id="1.10.150.20">
    <property type="entry name" value="5' to 3' exonuclease, C-terminal subdomain"/>
    <property type="match status" value="1"/>
</dbReference>
<dbReference type="SUPFAM" id="SSF46565">
    <property type="entry name" value="Chaperone J-domain"/>
    <property type="match status" value="1"/>
</dbReference>
<dbReference type="SMART" id="SM00271">
    <property type="entry name" value="DnaJ"/>
    <property type="match status" value="1"/>
</dbReference>
<feature type="compositionally biased region" description="Basic residues" evidence="9">
    <location>
        <begin position="504"/>
        <end position="524"/>
    </location>
</feature>
<evidence type="ECO:0000256" key="1">
    <source>
        <dbReference type="ARBA" id="ARBA00004477"/>
    </source>
</evidence>
<feature type="compositionally biased region" description="Acidic residues" evidence="9">
    <location>
        <begin position="483"/>
        <end position="493"/>
    </location>
</feature>
<dbReference type="PROSITE" id="PS50076">
    <property type="entry name" value="DNAJ_2"/>
    <property type="match status" value="1"/>
</dbReference>
<keyword evidence="7 10" id="KW-0472">Membrane</keyword>
<evidence type="ECO:0000256" key="5">
    <source>
        <dbReference type="ARBA" id="ARBA00022927"/>
    </source>
</evidence>
<keyword evidence="6 10" id="KW-1133">Transmembrane helix</keyword>
<evidence type="ECO:0000256" key="2">
    <source>
        <dbReference type="ARBA" id="ARBA00022448"/>
    </source>
</evidence>
<reference evidence="12" key="1">
    <citation type="journal article" date="2023" name="Mol. Biol. Evol.">
        <title>Third-Generation Sequencing Reveals the Adaptive Role of the Epigenome in Three Deep-Sea Polychaetes.</title>
        <authorList>
            <person name="Perez M."/>
            <person name="Aroh O."/>
            <person name="Sun Y."/>
            <person name="Lan Y."/>
            <person name="Juniper S.K."/>
            <person name="Young C.R."/>
            <person name="Angers B."/>
            <person name="Qian P.Y."/>
        </authorList>
    </citation>
    <scope>NUCLEOTIDE SEQUENCE</scope>
    <source>
        <strain evidence="12">P08H-3</strain>
    </source>
</reference>
<dbReference type="GO" id="GO:0008320">
    <property type="term" value="F:protein transmembrane transporter activity"/>
    <property type="evidence" value="ECO:0007669"/>
    <property type="project" value="TreeGrafter"/>
</dbReference>
<feature type="domain" description="J" evidence="11">
    <location>
        <begin position="98"/>
        <end position="160"/>
    </location>
</feature>
<feature type="compositionally biased region" description="Acidic residues" evidence="9">
    <location>
        <begin position="560"/>
        <end position="577"/>
    </location>
</feature>
<evidence type="ECO:0000259" key="11">
    <source>
        <dbReference type="PROSITE" id="PS50076"/>
    </source>
</evidence>
<dbReference type="PANTHER" id="PTHR24075:SF0">
    <property type="entry name" value="TRANSLOCATION PROTEIN SEC63 HOMOLOG"/>
    <property type="match status" value="1"/>
</dbReference>
<dbReference type="PRINTS" id="PR00625">
    <property type="entry name" value="JDOMAIN"/>
</dbReference>
<dbReference type="Proteomes" id="UP001208570">
    <property type="component" value="Unassembled WGS sequence"/>
</dbReference>
<dbReference type="AlphaFoldDB" id="A0AAD9JK26"/>
<evidence type="ECO:0000313" key="13">
    <source>
        <dbReference type="Proteomes" id="UP001208570"/>
    </source>
</evidence>
<name>A0AAD9JK26_9ANNE</name>
<proteinExistence type="predicted"/>